<name>A0A080N361_9BIFI</name>
<comment type="caution">
    <text evidence="2">The sequence shown here is derived from an EMBL/GenBank/DDBJ whole genome shotgun (WGS) entry which is preliminary data.</text>
</comment>
<organism evidence="2 3">
    <name type="scientific">Bifidobacterium bombi DSM 19703</name>
    <dbReference type="NCBI Taxonomy" id="1341695"/>
    <lineage>
        <taxon>Bacteria</taxon>
        <taxon>Bacillati</taxon>
        <taxon>Actinomycetota</taxon>
        <taxon>Actinomycetes</taxon>
        <taxon>Bifidobacteriales</taxon>
        <taxon>Bifidobacteriaceae</taxon>
        <taxon>Bifidobacterium</taxon>
    </lineage>
</organism>
<evidence type="ECO:0000256" key="1">
    <source>
        <dbReference type="SAM" id="MobiDB-lite"/>
    </source>
</evidence>
<evidence type="ECO:0000313" key="3">
    <source>
        <dbReference type="Proteomes" id="UP000028730"/>
    </source>
</evidence>
<dbReference type="RefSeq" id="WP_330934690.1">
    <property type="nucleotide sequence ID" value="NZ_ATLK01000001.1"/>
</dbReference>
<feature type="compositionally biased region" description="Polar residues" evidence="1">
    <location>
        <begin position="44"/>
        <end position="57"/>
    </location>
</feature>
<dbReference type="EMBL" id="ATLK01000001">
    <property type="protein sequence ID" value="KFF31361.1"/>
    <property type="molecule type" value="Genomic_DNA"/>
</dbReference>
<proteinExistence type="predicted"/>
<reference evidence="2 3" key="1">
    <citation type="journal article" date="2014" name="Appl. Environ. Microbiol.">
        <title>Genomic encyclopedia of type strains of the genus Bifidobacterium.</title>
        <authorList>
            <person name="Milani C."/>
            <person name="Lugli G.A."/>
            <person name="Duranti S."/>
            <person name="Turroni F."/>
            <person name="Bottacini F."/>
            <person name="Mangifesta M."/>
            <person name="Sanchez B."/>
            <person name="Viappiani A."/>
            <person name="Mancabelli L."/>
            <person name="Taminiau B."/>
            <person name="Delcenserie V."/>
            <person name="Barrangou R."/>
            <person name="Margolles A."/>
            <person name="van Sinderen D."/>
            <person name="Ventura M."/>
        </authorList>
    </citation>
    <scope>NUCLEOTIDE SEQUENCE [LARGE SCALE GENOMIC DNA]</scope>
    <source>
        <strain evidence="2 3">DSM 19703</strain>
    </source>
</reference>
<gene>
    <name evidence="2" type="ORF">BBOMB_0708</name>
</gene>
<dbReference type="STRING" id="1341695.BBOMB_0708"/>
<feature type="region of interest" description="Disordered" evidence="1">
    <location>
        <begin position="15"/>
        <end position="58"/>
    </location>
</feature>
<feature type="compositionally biased region" description="Polar residues" evidence="1">
    <location>
        <begin position="252"/>
        <end position="262"/>
    </location>
</feature>
<dbReference type="Proteomes" id="UP000028730">
    <property type="component" value="Unassembled WGS sequence"/>
</dbReference>
<dbReference type="AlphaFoldDB" id="A0A080N361"/>
<evidence type="ECO:0000313" key="2">
    <source>
        <dbReference type="EMBL" id="KFF31361.1"/>
    </source>
</evidence>
<accession>A0A080N361</accession>
<protein>
    <recommendedName>
        <fullName evidence="4">Thymidine phosphorylase</fullName>
    </recommendedName>
</protein>
<keyword evidence="3" id="KW-1185">Reference proteome</keyword>
<sequence>MGGFLHCPHIRTITSPASGSGFGTESTGSGSIVSARPGFAPARTGSSRPSRPSQLDPSLTEHIAGGLDPEEINEMSHASAAAMLDRVHHSVDPVVVKRVITLVDTEGVDVVAELWSHSEPDTLPGILWRLYLLRTWMRTNGDEISYLWRVGEPEPTSSSAIVGVDNAPDTADIARTADSILAGAFTGDFAVALERAAAFTDVIVRGMRLRAKTLQRRLDDIPKDGEADHESASPNVQRTSADVYGDDRSQSNEHAQSMRRSISSLQSTASNLALTSHDFHLGANLWRRGRSNKAGCK</sequence>
<dbReference type="eggNOG" id="ENOG502ZAXG">
    <property type="taxonomic scope" value="Bacteria"/>
</dbReference>
<feature type="region of interest" description="Disordered" evidence="1">
    <location>
        <begin position="220"/>
        <end position="262"/>
    </location>
</feature>
<evidence type="ECO:0008006" key="4">
    <source>
        <dbReference type="Google" id="ProtNLM"/>
    </source>
</evidence>
<feature type="compositionally biased region" description="Basic and acidic residues" evidence="1">
    <location>
        <begin position="220"/>
        <end position="231"/>
    </location>
</feature>